<dbReference type="PROSITE" id="PS00409">
    <property type="entry name" value="PROKAR_NTER_METHYL"/>
    <property type="match status" value="1"/>
</dbReference>
<dbReference type="RefSeq" id="WP_231993788.1">
    <property type="nucleotide sequence ID" value="NZ_SJPQ01000003.1"/>
</dbReference>
<keyword evidence="1" id="KW-0812">Transmembrane</keyword>
<dbReference type="PANTHER" id="PTHR30093:SF2">
    <property type="entry name" value="TYPE II SECRETION SYSTEM PROTEIN H"/>
    <property type="match status" value="1"/>
</dbReference>
<dbReference type="InterPro" id="IPR012902">
    <property type="entry name" value="N_methyl_site"/>
</dbReference>
<evidence type="ECO:0000313" key="4">
    <source>
        <dbReference type="Proteomes" id="UP000315440"/>
    </source>
</evidence>
<sequence>MSLSARYASPRSRTELQGFTLVELLVVIAIIGILVALLLPAVQAAREAARRSQCTSQQKQIGLALLNYEGTNRKLPPGALMGEGSSWSAYIQPYMEGQTVFDLFEFATDPGEDGSHQWGYPGGQYGDSADLPEEYKNVRGVEVVIAALRCPSANLPPHQTEVSNDDYWVMRRVPISYIGVASGLVTRQYPSYELRVQKSPSDNPAYQGADGTLVGVHWIEDIRTGSIPLRKITDGTSKTAIIGEAAHDWQAIEEDGTTNEALEGNRKDHWWGGSDDIDTARGASFLDVSEFLGSTGVPPNLGLVTSENKAICNAGPDKPDCQALQLSFSSLHPGVVMMTYVDGHTEAVIDSIDEQVWSDIGTRASQTYETGGGVRL</sequence>
<keyword evidence="1" id="KW-0472">Membrane</keyword>
<feature type="transmembrane region" description="Helical" evidence="1">
    <location>
        <begin position="21"/>
        <end position="42"/>
    </location>
</feature>
<keyword evidence="1" id="KW-1133">Transmembrane helix</keyword>
<accession>A0A5C5ZJP2</accession>
<dbReference type="Pfam" id="PF07963">
    <property type="entry name" value="N_methyl"/>
    <property type="match status" value="1"/>
</dbReference>
<dbReference type="NCBIfam" id="TIGR02532">
    <property type="entry name" value="IV_pilin_GFxxxE"/>
    <property type="match status" value="1"/>
</dbReference>
<feature type="domain" description="DUF1559" evidence="2">
    <location>
        <begin position="43"/>
        <end position="355"/>
    </location>
</feature>
<dbReference type="Gene3D" id="3.30.700.10">
    <property type="entry name" value="Glycoprotein, Type 4 Pilin"/>
    <property type="match status" value="1"/>
</dbReference>
<dbReference type="InterPro" id="IPR011453">
    <property type="entry name" value="DUF1559"/>
</dbReference>
<gene>
    <name evidence="3" type="ORF">Mal64_31540</name>
</gene>
<dbReference type="AlphaFoldDB" id="A0A5C5ZJP2"/>
<name>A0A5C5ZJP2_9BACT</name>
<dbReference type="Proteomes" id="UP000315440">
    <property type="component" value="Unassembled WGS sequence"/>
</dbReference>
<dbReference type="PANTHER" id="PTHR30093">
    <property type="entry name" value="GENERAL SECRETION PATHWAY PROTEIN G"/>
    <property type="match status" value="1"/>
</dbReference>
<dbReference type="SUPFAM" id="SSF54523">
    <property type="entry name" value="Pili subunits"/>
    <property type="match status" value="1"/>
</dbReference>
<evidence type="ECO:0000259" key="2">
    <source>
        <dbReference type="Pfam" id="PF07596"/>
    </source>
</evidence>
<protein>
    <submittedName>
        <fullName evidence="3">Putative major pilin subunit</fullName>
    </submittedName>
</protein>
<dbReference type="EMBL" id="SJPQ01000003">
    <property type="protein sequence ID" value="TWT87612.1"/>
    <property type="molecule type" value="Genomic_DNA"/>
</dbReference>
<evidence type="ECO:0000256" key="1">
    <source>
        <dbReference type="SAM" id="Phobius"/>
    </source>
</evidence>
<evidence type="ECO:0000313" key="3">
    <source>
        <dbReference type="EMBL" id="TWT87612.1"/>
    </source>
</evidence>
<organism evidence="3 4">
    <name type="scientific">Pseudobythopirellula maris</name>
    <dbReference type="NCBI Taxonomy" id="2527991"/>
    <lineage>
        <taxon>Bacteria</taxon>
        <taxon>Pseudomonadati</taxon>
        <taxon>Planctomycetota</taxon>
        <taxon>Planctomycetia</taxon>
        <taxon>Pirellulales</taxon>
        <taxon>Lacipirellulaceae</taxon>
        <taxon>Pseudobythopirellula</taxon>
    </lineage>
</organism>
<comment type="caution">
    <text evidence="3">The sequence shown here is derived from an EMBL/GenBank/DDBJ whole genome shotgun (WGS) entry which is preliminary data.</text>
</comment>
<proteinExistence type="predicted"/>
<dbReference type="InterPro" id="IPR045584">
    <property type="entry name" value="Pilin-like"/>
</dbReference>
<reference evidence="3 4" key="1">
    <citation type="submission" date="2019-02" db="EMBL/GenBank/DDBJ databases">
        <title>Deep-cultivation of Planctomycetes and their phenomic and genomic characterization uncovers novel biology.</title>
        <authorList>
            <person name="Wiegand S."/>
            <person name="Jogler M."/>
            <person name="Boedeker C."/>
            <person name="Pinto D."/>
            <person name="Vollmers J."/>
            <person name="Rivas-Marin E."/>
            <person name="Kohn T."/>
            <person name="Peeters S.H."/>
            <person name="Heuer A."/>
            <person name="Rast P."/>
            <person name="Oberbeckmann S."/>
            <person name="Bunk B."/>
            <person name="Jeske O."/>
            <person name="Meyerdierks A."/>
            <person name="Storesund J.E."/>
            <person name="Kallscheuer N."/>
            <person name="Luecker S."/>
            <person name="Lage O.M."/>
            <person name="Pohl T."/>
            <person name="Merkel B.J."/>
            <person name="Hornburger P."/>
            <person name="Mueller R.-W."/>
            <person name="Bruemmer F."/>
            <person name="Labrenz M."/>
            <person name="Spormann A.M."/>
            <person name="Op Den Camp H."/>
            <person name="Overmann J."/>
            <person name="Amann R."/>
            <person name="Jetten M.S.M."/>
            <person name="Mascher T."/>
            <person name="Medema M.H."/>
            <person name="Devos D.P."/>
            <person name="Kaster A.-K."/>
            <person name="Ovreas L."/>
            <person name="Rohde M."/>
            <person name="Galperin M.Y."/>
            <person name="Jogler C."/>
        </authorList>
    </citation>
    <scope>NUCLEOTIDE SEQUENCE [LARGE SCALE GENOMIC DNA]</scope>
    <source>
        <strain evidence="3 4">Mal64</strain>
    </source>
</reference>
<keyword evidence="4" id="KW-1185">Reference proteome</keyword>
<dbReference type="Pfam" id="PF07596">
    <property type="entry name" value="SBP_bac_10"/>
    <property type="match status" value="1"/>
</dbReference>